<dbReference type="InParanoid" id="G8ZQ67"/>
<evidence type="ECO:0000256" key="9">
    <source>
        <dbReference type="ARBA" id="ARBA00022860"/>
    </source>
</evidence>
<dbReference type="PROSITE" id="PS00108">
    <property type="entry name" value="PROTEIN_KINASE_ST"/>
    <property type="match status" value="1"/>
</dbReference>
<keyword evidence="5" id="KW-0808">Transferase</keyword>
<dbReference type="GO" id="GO:0005524">
    <property type="term" value="F:ATP binding"/>
    <property type="evidence" value="ECO:0007669"/>
    <property type="project" value="UniProtKB-UniRule"/>
</dbReference>
<proteinExistence type="inferred from homology"/>
<evidence type="ECO:0000256" key="10">
    <source>
        <dbReference type="ARBA" id="ARBA00047307"/>
    </source>
</evidence>
<comment type="catalytic activity">
    <reaction evidence="10">
        <text>L-threonyl-[protein] + ATP = O-phospho-L-threonyl-[protein] + ADP + H(+)</text>
        <dbReference type="Rhea" id="RHEA:46608"/>
        <dbReference type="Rhea" id="RHEA-COMP:11060"/>
        <dbReference type="Rhea" id="RHEA-COMP:11605"/>
        <dbReference type="ChEBI" id="CHEBI:15378"/>
        <dbReference type="ChEBI" id="CHEBI:30013"/>
        <dbReference type="ChEBI" id="CHEBI:30616"/>
        <dbReference type="ChEBI" id="CHEBI:61977"/>
        <dbReference type="ChEBI" id="CHEBI:456216"/>
        <dbReference type="EC" id="2.7.11.17"/>
    </reaction>
</comment>
<dbReference type="EMBL" id="HE616743">
    <property type="protein sequence ID" value="CCE90761.1"/>
    <property type="molecule type" value="Genomic_DNA"/>
</dbReference>
<evidence type="ECO:0000256" key="8">
    <source>
        <dbReference type="ARBA" id="ARBA00022840"/>
    </source>
</evidence>
<accession>G8ZQ67</accession>
<keyword evidence="7" id="KW-0418">Kinase</keyword>
<dbReference type="InterPro" id="IPR011009">
    <property type="entry name" value="Kinase-like_dom_sf"/>
</dbReference>
<keyword evidence="9" id="KW-0112">Calmodulin-binding</keyword>
<name>G8ZQ67_TORDE</name>
<evidence type="ECO:0000256" key="5">
    <source>
        <dbReference type="ARBA" id="ARBA00022679"/>
    </source>
</evidence>
<dbReference type="PROSITE" id="PS00107">
    <property type="entry name" value="PROTEIN_KINASE_ATP"/>
    <property type="match status" value="1"/>
</dbReference>
<evidence type="ECO:0000259" key="15">
    <source>
        <dbReference type="PROSITE" id="PS50011"/>
    </source>
</evidence>
<dbReference type="GO" id="GO:0005516">
    <property type="term" value="F:calmodulin binding"/>
    <property type="evidence" value="ECO:0007669"/>
    <property type="project" value="UniProtKB-KW"/>
</dbReference>
<comment type="similarity">
    <text evidence="1">Belongs to the protein kinase superfamily. CAMK Ser/Thr protein kinase family. CaMK subfamily.</text>
</comment>
<dbReference type="GO" id="GO:0004683">
    <property type="term" value="F:calcium/calmodulin-dependent protein kinase activity"/>
    <property type="evidence" value="ECO:0007669"/>
    <property type="project" value="UniProtKB-EC"/>
</dbReference>
<evidence type="ECO:0000256" key="3">
    <source>
        <dbReference type="ARBA" id="ARBA00022527"/>
    </source>
</evidence>
<dbReference type="OrthoDB" id="40902at2759"/>
<evidence type="ECO:0000256" key="13">
    <source>
        <dbReference type="RuleBase" id="RU000304"/>
    </source>
</evidence>
<feature type="binding site" evidence="12">
    <location>
        <position position="69"/>
    </location>
    <ligand>
        <name>ATP</name>
        <dbReference type="ChEBI" id="CHEBI:30616"/>
    </ligand>
</feature>
<evidence type="ECO:0000313" key="16">
    <source>
        <dbReference type="EMBL" id="CCE90761.1"/>
    </source>
</evidence>
<dbReference type="EC" id="2.7.11.17" evidence="2"/>
<keyword evidence="8 12" id="KW-0067">ATP-binding</keyword>
<evidence type="ECO:0000256" key="2">
    <source>
        <dbReference type="ARBA" id="ARBA00012434"/>
    </source>
</evidence>
<evidence type="ECO:0000256" key="12">
    <source>
        <dbReference type="PROSITE-ProRule" id="PRU10141"/>
    </source>
</evidence>
<feature type="domain" description="Protein kinase" evidence="15">
    <location>
        <begin position="40"/>
        <end position="302"/>
    </location>
</feature>
<dbReference type="HOGENOM" id="CLU_000288_63_0_1"/>
<organism evidence="16 17">
    <name type="scientific">Torulaspora delbrueckii</name>
    <name type="common">Yeast</name>
    <name type="synonym">Candida colliculosa</name>
    <dbReference type="NCBI Taxonomy" id="4950"/>
    <lineage>
        <taxon>Eukaryota</taxon>
        <taxon>Fungi</taxon>
        <taxon>Dikarya</taxon>
        <taxon>Ascomycota</taxon>
        <taxon>Saccharomycotina</taxon>
        <taxon>Saccharomycetes</taxon>
        <taxon>Saccharomycetales</taxon>
        <taxon>Saccharomycetaceae</taxon>
        <taxon>Torulaspora</taxon>
    </lineage>
</organism>
<dbReference type="SUPFAM" id="SSF56112">
    <property type="entry name" value="Protein kinase-like (PK-like)"/>
    <property type="match status" value="1"/>
</dbReference>
<feature type="region of interest" description="Disordered" evidence="14">
    <location>
        <begin position="416"/>
        <end position="444"/>
    </location>
</feature>
<dbReference type="SMART" id="SM00220">
    <property type="entry name" value="S_TKc"/>
    <property type="match status" value="1"/>
</dbReference>
<gene>
    <name evidence="16" type="primary">TDEL0B06320</name>
    <name evidence="16" type="ORF">TDEL_0B06320</name>
</gene>
<dbReference type="InterPro" id="IPR008271">
    <property type="entry name" value="Ser/Thr_kinase_AS"/>
</dbReference>
<dbReference type="PROSITE" id="PS50011">
    <property type="entry name" value="PROTEIN_KINASE_DOM"/>
    <property type="match status" value="1"/>
</dbReference>
<dbReference type="InterPro" id="IPR000719">
    <property type="entry name" value="Prot_kinase_dom"/>
</dbReference>
<dbReference type="STRING" id="1076872.G8ZQ67"/>
<reference evidence="16 17" key="1">
    <citation type="journal article" date="2011" name="Proc. Natl. Acad. Sci. U.S.A.">
        <title>Evolutionary erosion of yeast sex chromosomes by mating-type switching accidents.</title>
        <authorList>
            <person name="Gordon J.L."/>
            <person name="Armisen D."/>
            <person name="Proux-Wera E."/>
            <person name="Oheigeartaigh S.S."/>
            <person name="Byrne K.P."/>
            <person name="Wolfe K.H."/>
        </authorList>
    </citation>
    <scope>NUCLEOTIDE SEQUENCE [LARGE SCALE GENOMIC DNA]</scope>
    <source>
        <strain evidence="17">ATCC 10662 / CBS 1146 / NBRC 0425 / NCYC 2629 / NRRL Y-866</strain>
    </source>
</reference>
<dbReference type="eggNOG" id="KOG0032">
    <property type="taxonomic scope" value="Eukaryota"/>
</dbReference>
<dbReference type="AlphaFoldDB" id="G8ZQ67"/>
<feature type="compositionally biased region" description="Polar residues" evidence="14">
    <location>
        <begin position="424"/>
        <end position="444"/>
    </location>
</feature>
<evidence type="ECO:0000256" key="1">
    <source>
        <dbReference type="ARBA" id="ARBA00005354"/>
    </source>
</evidence>
<evidence type="ECO:0000256" key="7">
    <source>
        <dbReference type="ARBA" id="ARBA00022777"/>
    </source>
</evidence>
<dbReference type="InterPro" id="IPR017441">
    <property type="entry name" value="Protein_kinase_ATP_BS"/>
</dbReference>
<keyword evidence="3 13" id="KW-0723">Serine/threonine-protein kinase</keyword>
<dbReference type="PANTHER" id="PTHR24347">
    <property type="entry name" value="SERINE/THREONINE-PROTEIN KINASE"/>
    <property type="match status" value="1"/>
</dbReference>
<dbReference type="FunFam" id="3.30.200.20:FF:000278">
    <property type="entry name" value="Calcium/calmodulin-dependent protein kinase II"/>
    <property type="match status" value="1"/>
</dbReference>
<dbReference type="KEGG" id="tdl:TDEL_0B06320"/>
<protein>
    <recommendedName>
        <fullName evidence="2">calcium/calmodulin-dependent protein kinase</fullName>
        <ecNumber evidence="2">2.7.11.17</ecNumber>
    </recommendedName>
</protein>
<dbReference type="Gene3D" id="1.10.510.10">
    <property type="entry name" value="Transferase(Phosphotransferase) domain 1"/>
    <property type="match status" value="1"/>
</dbReference>
<dbReference type="RefSeq" id="XP_003679972.1">
    <property type="nucleotide sequence ID" value="XM_003679924.1"/>
</dbReference>
<keyword evidence="4" id="KW-0597">Phosphoprotein</keyword>
<sequence length="444" mass="49061">MPGVASEQVKGPSKVDGHKVSKFINKLSGHPDSFVNKKDYVFGKTLGAGTFGVVRQARKISTRENVAVKILLKKALKGNDVQLQLLYDELKILQKLDHPNIVKFKDWFESKDKFYIVTQLATGGELFDRILSKGKFTEIDAVKIVTQILSAVQYIHSKNIVHRDLKPENILYIDPSDDSPLVLADFGIAKELKSGDELIFKAAGSLGYVAPEVLTTSGHGKPCDIWSLGVVTYTLLSGYSPFIAESVEGFLEECTEGSKPVKFHKPYWDGISDDAKNFILRALVLSPSKRPTATELLEDPWITCCTSCKNLLPTVKKEYDARAKFREAVEIVKLNNRICKLRKMYCRGDEPETDIQENETASIPSSQTETLSSLKNLHLNAQCTDSSCLSDEEKKMKSALTQNAFAQLVRAATKNPDKVLNYKDPSSQSAADSIDGVSSSASEA</sequence>
<dbReference type="CDD" id="cd05117">
    <property type="entry name" value="STKc_CAMK"/>
    <property type="match status" value="1"/>
</dbReference>
<keyword evidence="6 12" id="KW-0547">Nucleotide-binding</keyword>
<evidence type="ECO:0000313" key="17">
    <source>
        <dbReference type="Proteomes" id="UP000005627"/>
    </source>
</evidence>
<evidence type="ECO:0000256" key="4">
    <source>
        <dbReference type="ARBA" id="ARBA00022553"/>
    </source>
</evidence>
<dbReference type="Pfam" id="PF00069">
    <property type="entry name" value="Pkinase"/>
    <property type="match status" value="1"/>
</dbReference>
<dbReference type="FunFam" id="1.10.510.10:FF:000449">
    <property type="entry name" value="Calcium/calmodulin-dependent protein kinase"/>
    <property type="match status" value="1"/>
</dbReference>
<evidence type="ECO:0000256" key="6">
    <source>
        <dbReference type="ARBA" id="ARBA00022741"/>
    </source>
</evidence>
<dbReference type="Proteomes" id="UP000005627">
    <property type="component" value="Chromosome 2"/>
</dbReference>
<keyword evidence="17" id="KW-1185">Reference proteome</keyword>
<evidence type="ECO:0000256" key="14">
    <source>
        <dbReference type="SAM" id="MobiDB-lite"/>
    </source>
</evidence>
<comment type="catalytic activity">
    <reaction evidence="11">
        <text>L-seryl-[protein] + ATP = O-phospho-L-seryl-[protein] + ADP + H(+)</text>
        <dbReference type="Rhea" id="RHEA:17989"/>
        <dbReference type="Rhea" id="RHEA-COMP:9863"/>
        <dbReference type="Rhea" id="RHEA-COMP:11604"/>
        <dbReference type="ChEBI" id="CHEBI:15378"/>
        <dbReference type="ChEBI" id="CHEBI:29999"/>
        <dbReference type="ChEBI" id="CHEBI:30616"/>
        <dbReference type="ChEBI" id="CHEBI:83421"/>
        <dbReference type="ChEBI" id="CHEBI:456216"/>
        <dbReference type="EC" id="2.7.11.17"/>
    </reaction>
</comment>
<dbReference type="GeneID" id="11505077"/>
<evidence type="ECO:0000256" key="11">
    <source>
        <dbReference type="ARBA" id="ARBA00047430"/>
    </source>
</evidence>
<dbReference type="FunCoup" id="G8ZQ67">
    <property type="interactions" value="490"/>
</dbReference>